<evidence type="ECO:0000313" key="4">
    <source>
        <dbReference type="EMBL" id="MCM2389530.1"/>
    </source>
</evidence>
<dbReference type="PANTHER" id="PTHR30061:SF50">
    <property type="entry name" value="MALTOSE_MALTODEXTRIN-BINDING PERIPLASMIC PROTEIN"/>
    <property type="match status" value="1"/>
</dbReference>
<keyword evidence="5" id="KW-1185">Reference proteome</keyword>
<evidence type="ECO:0000256" key="3">
    <source>
        <dbReference type="ARBA" id="ARBA00022729"/>
    </source>
</evidence>
<comment type="caution">
    <text evidence="4">The sequence shown here is derived from an EMBL/GenBank/DDBJ whole genome shotgun (WGS) entry which is preliminary data.</text>
</comment>
<comment type="similarity">
    <text evidence="1">Belongs to the bacterial solute-binding protein 1 family.</text>
</comment>
<proteinExistence type="inferred from homology"/>
<evidence type="ECO:0000313" key="5">
    <source>
        <dbReference type="Proteomes" id="UP001431429"/>
    </source>
</evidence>
<gene>
    <name evidence="4" type="ORF">NBG84_14715</name>
</gene>
<dbReference type="RefSeq" id="WP_250920065.1">
    <property type="nucleotide sequence ID" value="NZ_JAMQAW010000011.1"/>
</dbReference>
<keyword evidence="2" id="KW-0813">Transport</keyword>
<dbReference type="Pfam" id="PF01547">
    <property type="entry name" value="SBP_bac_1"/>
    <property type="match status" value="1"/>
</dbReference>
<sequence length="420" mass="45204">MKIRPLQPSVALVCAAALTGCGLIPGTGSDTRTVQVWLMKDSVTEEFLDRFTKEYKKDHPSVKLKFTFQGWNGIGEKVNAALKGKDTPDVIEVGNTQVPQYAESNALTDLTLESVRDLGSEDWLEGLAQPGNINGSQYGIPWYAANRVVIYNKNIFADAGIKDVPKTRTAWLKLSEKLNSNGNQGIYLSGQDWYTLAGFIWEDGGNLAMEKGGSWEGTLDTAEAKRGMNFYKKLQSHGKGPMNADERTPPQEGVFASGKVAQIISTPSAAAVIEKANPQLKGKLGYFSIPGITAKKPGAVFTGGSDLIIPERSKQRSAAIDVVSALASERWQKDLARTMNYVPNKKSLATVDANGHESAAAMAAGARAEGSKATPNSAQWADVEAKNPIKAYMTAVLQGEDHQKAAKDASDKITALLTPR</sequence>
<dbReference type="PANTHER" id="PTHR30061">
    <property type="entry name" value="MALTOSE-BINDING PERIPLASMIC PROTEIN"/>
    <property type="match status" value="1"/>
</dbReference>
<organism evidence="4 5">
    <name type="scientific">Streptomyces albipurpureus</name>
    <dbReference type="NCBI Taxonomy" id="2897419"/>
    <lineage>
        <taxon>Bacteria</taxon>
        <taxon>Bacillati</taxon>
        <taxon>Actinomycetota</taxon>
        <taxon>Actinomycetes</taxon>
        <taxon>Kitasatosporales</taxon>
        <taxon>Streptomycetaceae</taxon>
        <taxon>Streptomyces</taxon>
    </lineage>
</organism>
<protein>
    <submittedName>
        <fullName evidence="4">Extracellular solute-binding protein</fullName>
    </submittedName>
</protein>
<name>A0ABT0UPK9_9ACTN</name>
<dbReference type="Gene3D" id="3.40.190.10">
    <property type="entry name" value="Periplasmic binding protein-like II"/>
    <property type="match status" value="2"/>
</dbReference>
<evidence type="ECO:0000256" key="2">
    <source>
        <dbReference type="ARBA" id="ARBA00022448"/>
    </source>
</evidence>
<evidence type="ECO:0000256" key="1">
    <source>
        <dbReference type="ARBA" id="ARBA00008520"/>
    </source>
</evidence>
<dbReference type="PROSITE" id="PS51257">
    <property type="entry name" value="PROKAR_LIPOPROTEIN"/>
    <property type="match status" value="1"/>
</dbReference>
<dbReference type="EMBL" id="JAMQAW010000011">
    <property type="protein sequence ID" value="MCM2389530.1"/>
    <property type="molecule type" value="Genomic_DNA"/>
</dbReference>
<dbReference type="Proteomes" id="UP001431429">
    <property type="component" value="Unassembled WGS sequence"/>
</dbReference>
<keyword evidence="3" id="KW-0732">Signal</keyword>
<reference evidence="4" key="1">
    <citation type="submission" date="2022-06" db="EMBL/GenBank/DDBJ databases">
        <title>Genome public.</title>
        <authorList>
            <person name="Sun Q."/>
        </authorList>
    </citation>
    <scope>NUCLEOTIDE SEQUENCE</scope>
    <source>
        <strain evidence="4">CWNU-1</strain>
    </source>
</reference>
<dbReference type="SUPFAM" id="SSF53850">
    <property type="entry name" value="Periplasmic binding protein-like II"/>
    <property type="match status" value="1"/>
</dbReference>
<accession>A0ABT0UPK9</accession>
<dbReference type="InterPro" id="IPR006059">
    <property type="entry name" value="SBP"/>
</dbReference>